<name>A0A0R2T3X0_9GAMM</name>
<protein>
    <recommendedName>
        <fullName evidence="6">Peptidyl-prolyl cis-trans isomerase</fullName>
        <ecNumber evidence="6">5.2.1.8</ecNumber>
    </recommendedName>
</protein>
<dbReference type="Pfam" id="PF00254">
    <property type="entry name" value="FKBP_C"/>
    <property type="match status" value="1"/>
</dbReference>
<evidence type="ECO:0000256" key="5">
    <source>
        <dbReference type="PROSITE-ProRule" id="PRU00277"/>
    </source>
</evidence>
<evidence type="ECO:0000256" key="2">
    <source>
        <dbReference type="ARBA" id="ARBA00006577"/>
    </source>
</evidence>
<sequence length="160" mass="16746">MSEGNGIVEGSRVTLHFSVSLTTGDIVDSNFAGKPATFHVGDGSLLPGFEEPLIGLIVGSEIDVTLPPELAFGELNPRNVHNFPVSKFKSLIEDPMNPAEVGTIVSFQDPGGGDLPGVVTKLNKATIEIDFNHPLAGKPIVFRAKVMSVIPPGTSAVSLS</sequence>
<evidence type="ECO:0000256" key="6">
    <source>
        <dbReference type="RuleBase" id="RU003915"/>
    </source>
</evidence>
<gene>
    <name evidence="8" type="ORF">ABR85_09185</name>
</gene>
<comment type="similarity">
    <text evidence="2 6">Belongs to the FKBP-type PPIase family.</text>
</comment>
<evidence type="ECO:0000256" key="3">
    <source>
        <dbReference type="ARBA" id="ARBA00023110"/>
    </source>
</evidence>
<dbReference type="PANTHER" id="PTHR47861:SF4">
    <property type="entry name" value="FKBP-TYPE 16 KDA PEPTIDYL-PROLYL CIS-TRANS ISOMERASE"/>
    <property type="match status" value="1"/>
</dbReference>
<evidence type="ECO:0000256" key="4">
    <source>
        <dbReference type="ARBA" id="ARBA00023235"/>
    </source>
</evidence>
<evidence type="ECO:0000259" key="7">
    <source>
        <dbReference type="PROSITE" id="PS50059"/>
    </source>
</evidence>
<comment type="catalytic activity">
    <reaction evidence="1 5 6">
        <text>[protein]-peptidylproline (omega=180) = [protein]-peptidylproline (omega=0)</text>
        <dbReference type="Rhea" id="RHEA:16237"/>
        <dbReference type="Rhea" id="RHEA-COMP:10747"/>
        <dbReference type="Rhea" id="RHEA-COMP:10748"/>
        <dbReference type="ChEBI" id="CHEBI:83833"/>
        <dbReference type="ChEBI" id="CHEBI:83834"/>
        <dbReference type="EC" id="5.2.1.8"/>
    </reaction>
</comment>
<dbReference type="GO" id="GO:0003755">
    <property type="term" value="F:peptidyl-prolyl cis-trans isomerase activity"/>
    <property type="evidence" value="ECO:0007669"/>
    <property type="project" value="UniProtKB-UniRule"/>
</dbReference>
<dbReference type="Proteomes" id="UP000051242">
    <property type="component" value="Unassembled WGS sequence"/>
</dbReference>
<evidence type="ECO:0000256" key="1">
    <source>
        <dbReference type="ARBA" id="ARBA00000971"/>
    </source>
</evidence>
<dbReference type="SUPFAM" id="SSF54534">
    <property type="entry name" value="FKBP-like"/>
    <property type="match status" value="1"/>
</dbReference>
<dbReference type="EMBL" id="LICD01000056">
    <property type="protein sequence ID" value="KRO81985.1"/>
    <property type="molecule type" value="Genomic_DNA"/>
</dbReference>
<organism evidence="8 9">
    <name type="scientific">OM182 bacterium BACL3 MAG-120619-bin3</name>
    <dbReference type="NCBI Taxonomy" id="1655593"/>
    <lineage>
        <taxon>Bacteria</taxon>
        <taxon>Pseudomonadati</taxon>
        <taxon>Pseudomonadota</taxon>
        <taxon>Gammaproteobacteria</taxon>
        <taxon>OMG group</taxon>
        <taxon>OM182 clade</taxon>
    </lineage>
</organism>
<dbReference type="PROSITE" id="PS50059">
    <property type="entry name" value="FKBP_PPIASE"/>
    <property type="match status" value="1"/>
</dbReference>
<dbReference type="EC" id="5.2.1.8" evidence="6"/>
<reference evidence="8 9" key="1">
    <citation type="submission" date="2015-10" db="EMBL/GenBank/DDBJ databases">
        <title>Metagenome-Assembled Genomes uncover a global brackish microbiome.</title>
        <authorList>
            <person name="Hugerth L.W."/>
            <person name="Larsson J."/>
            <person name="Alneberg J."/>
            <person name="Lindh M.V."/>
            <person name="Legrand C."/>
            <person name="Pinhassi J."/>
            <person name="Andersson A.F."/>
        </authorList>
    </citation>
    <scope>NUCLEOTIDE SEQUENCE [LARGE SCALE GENOMIC DNA]</scope>
    <source>
        <strain evidence="8">BACL22 MAG-120619-bin3</strain>
    </source>
</reference>
<keyword evidence="4 5" id="KW-0413">Isomerase</keyword>
<dbReference type="InterPro" id="IPR001179">
    <property type="entry name" value="PPIase_FKBP_dom"/>
</dbReference>
<keyword evidence="3 5" id="KW-0697">Rotamase</keyword>
<proteinExistence type="inferred from homology"/>
<feature type="domain" description="PPIase FKBP-type" evidence="7">
    <location>
        <begin position="10"/>
        <end position="84"/>
    </location>
</feature>
<evidence type="ECO:0000313" key="9">
    <source>
        <dbReference type="Proteomes" id="UP000051242"/>
    </source>
</evidence>
<dbReference type="InterPro" id="IPR046357">
    <property type="entry name" value="PPIase_dom_sf"/>
</dbReference>
<dbReference type="Gene3D" id="3.10.50.40">
    <property type="match status" value="1"/>
</dbReference>
<dbReference type="AlphaFoldDB" id="A0A0R2T3X0"/>
<comment type="caution">
    <text evidence="8">The sequence shown here is derived from an EMBL/GenBank/DDBJ whole genome shotgun (WGS) entry which is preliminary data.</text>
</comment>
<accession>A0A0R2T3X0</accession>
<dbReference type="PANTHER" id="PTHR47861">
    <property type="entry name" value="FKBP-TYPE PEPTIDYL-PROLYL CIS-TRANS ISOMERASE SLYD"/>
    <property type="match status" value="1"/>
</dbReference>
<evidence type="ECO:0000313" key="8">
    <source>
        <dbReference type="EMBL" id="KRO81985.1"/>
    </source>
</evidence>